<keyword evidence="2" id="KW-0645">Protease</keyword>
<reference evidence="7 8" key="1">
    <citation type="journal article" date="2012" name="PLoS ONE">
        <title>The purine-utilizing bacterium Clostridium acidurici 9a: a genome-guided metabolic reconsideration.</title>
        <authorList>
            <person name="Hartwich K."/>
            <person name="Poehlein A."/>
            <person name="Daniel R."/>
        </authorList>
    </citation>
    <scope>NUCLEOTIDE SEQUENCE [LARGE SCALE GENOMIC DNA]</scope>
    <source>
        <strain evidence="8">ATCC 7906 / DSM 604 / BCRC 14475 / CIP 104303 / KCTC 5404 / NCIMB 10678 / 9a</strain>
    </source>
</reference>
<evidence type="ECO:0000313" key="8">
    <source>
        <dbReference type="Proteomes" id="UP000006094"/>
    </source>
</evidence>
<dbReference type="Proteomes" id="UP000006094">
    <property type="component" value="Chromosome"/>
</dbReference>
<dbReference type="GO" id="GO:0042254">
    <property type="term" value="P:ribosome biogenesis"/>
    <property type="evidence" value="ECO:0007669"/>
    <property type="project" value="UniProtKB-KW"/>
</dbReference>
<dbReference type="AlphaFoldDB" id="K0AYW7"/>
<evidence type="ECO:0000256" key="1">
    <source>
        <dbReference type="ARBA" id="ARBA00022517"/>
    </source>
</evidence>
<evidence type="ECO:0000256" key="3">
    <source>
        <dbReference type="ARBA" id="ARBA00022801"/>
    </source>
</evidence>
<proteinExistence type="inferred from homology"/>
<evidence type="ECO:0000313" key="7">
    <source>
        <dbReference type="EMBL" id="AFS78988.1"/>
    </source>
</evidence>
<dbReference type="RefSeq" id="WP_014968124.1">
    <property type="nucleotide sequence ID" value="NC_018664.1"/>
</dbReference>
<keyword evidence="1" id="KW-0690">Ribosome biogenesis</keyword>
<dbReference type="GO" id="GO:0008234">
    <property type="term" value="F:cysteine-type peptidase activity"/>
    <property type="evidence" value="ECO:0007669"/>
    <property type="project" value="UniProtKB-KW"/>
</dbReference>
<dbReference type="EMBL" id="CP003326">
    <property type="protein sequence ID" value="AFS78988.1"/>
    <property type="molecule type" value="Genomic_DNA"/>
</dbReference>
<gene>
    <name evidence="7" type="ordered locus">Curi_c19840</name>
</gene>
<evidence type="ECO:0000256" key="6">
    <source>
        <dbReference type="ARBA" id="ARBA00044538"/>
    </source>
</evidence>
<name>K0AYW7_GOTA9</name>
<dbReference type="PANTHER" id="PTHR39178:SF1">
    <property type="entry name" value="RIBOSOMAL-PROCESSING CYSTEINE PROTEASE PRP"/>
    <property type="match status" value="1"/>
</dbReference>
<evidence type="ECO:0000256" key="5">
    <source>
        <dbReference type="ARBA" id="ARBA00044503"/>
    </source>
</evidence>
<dbReference type="Pfam" id="PF04327">
    <property type="entry name" value="Peptidase_Prp"/>
    <property type="match status" value="1"/>
</dbReference>
<dbReference type="OrthoDB" id="48998at2"/>
<dbReference type="InterPro" id="IPR036764">
    <property type="entry name" value="Peptidase_Prp_sf"/>
</dbReference>
<sequence>MTNIKIFTDQDGSIVQYEISGHADFDEYGKDILCAAISVLSQTTLIALNKVCGIKEKDIAFSVDDESGYLKVSIPKNLEKNIKDKANVVLETMIVGIEDLAYQYPKYISIKKEEV</sequence>
<dbReference type="InterPro" id="IPR007422">
    <property type="entry name" value="Peptidase_Prp"/>
</dbReference>
<keyword evidence="8" id="KW-1185">Reference proteome</keyword>
<protein>
    <recommendedName>
        <fullName evidence="6">Ribosomal processing cysteine protease Prp</fullName>
    </recommendedName>
</protein>
<keyword evidence="3" id="KW-0378">Hydrolase</keyword>
<keyword evidence="4" id="KW-0788">Thiol protease</keyword>
<dbReference type="eggNOG" id="COG2868">
    <property type="taxonomic scope" value="Bacteria"/>
</dbReference>
<comment type="similarity">
    <text evidence="5">Belongs to the Prp family.</text>
</comment>
<dbReference type="GO" id="GO:0006508">
    <property type="term" value="P:proteolysis"/>
    <property type="evidence" value="ECO:0007669"/>
    <property type="project" value="UniProtKB-KW"/>
</dbReference>
<dbReference type="CDD" id="cd16332">
    <property type="entry name" value="Prp-like"/>
    <property type="match status" value="1"/>
</dbReference>
<organism evidence="7 8">
    <name type="scientific">Gottschalkia acidurici (strain ATCC 7906 / DSM 604 / BCRC 14475 / CIP 104303 / KCTC 5404 / NCIMB 10678 / 9a)</name>
    <name type="common">Clostridium acidurici</name>
    <dbReference type="NCBI Taxonomy" id="1128398"/>
    <lineage>
        <taxon>Bacteria</taxon>
        <taxon>Bacillati</taxon>
        <taxon>Bacillota</taxon>
        <taxon>Tissierellia</taxon>
        <taxon>Tissierellales</taxon>
        <taxon>Gottschalkiaceae</taxon>
        <taxon>Gottschalkia</taxon>
    </lineage>
</organism>
<accession>K0AYW7</accession>
<dbReference type="KEGG" id="cad:Curi_c19840"/>
<evidence type="ECO:0000256" key="2">
    <source>
        <dbReference type="ARBA" id="ARBA00022670"/>
    </source>
</evidence>
<dbReference type="PANTHER" id="PTHR39178">
    <property type="entry name" value="HYPOTHETICAL RIBOSOME-ASSOCIATED PROTEIN"/>
    <property type="match status" value="1"/>
</dbReference>
<dbReference type="Gene3D" id="3.30.70.1490">
    <property type="entry name" value="Cysteine protease Prp"/>
    <property type="match status" value="1"/>
</dbReference>
<dbReference type="SUPFAM" id="SSF118010">
    <property type="entry name" value="TM1457-like"/>
    <property type="match status" value="1"/>
</dbReference>
<dbReference type="STRING" id="1128398.Curi_c19840"/>
<dbReference type="HOGENOM" id="CLU_140910_1_0_9"/>
<evidence type="ECO:0000256" key="4">
    <source>
        <dbReference type="ARBA" id="ARBA00022807"/>
    </source>
</evidence>